<dbReference type="InterPro" id="IPR013762">
    <property type="entry name" value="Integrase-like_cat_sf"/>
</dbReference>
<comment type="caution">
    <text evidence="3">The sequence shown here is derived from an EMBL/GenBank/DDBJ whole genome shotgun (WGS) entry which is preliminary data.</text>
</comment>
<dbReference type="RefSeq" id="WP_342020954.1">
    <property type="nucleotide sequence ID" value="NZ_JBBYAK010000001.1"/>
</dbReference>
<dbReference type="InterPro" id="IPR002104">
    <property type="entry name" value="Integrase_catalytic"/>
</dbReference>
<keyword evidence="1" id="KW-0233">DNA recombination</keyword>
<proteinExistence type="predicted"/>
<dbReference type="Gene3D" id="1.10.443.10">
    <property type="entry name" value="Intergrase catalytic core"/>
    <property type="match status" value="1"/>
</dbReference>
<evidence type="ECO:0000259" key="2">
    <source>
        <dbReference type="Pfam" id="PF00589"/>
    </source>
</evidence>
<accession>A0ABU9JZD7</accession>
<dbReference type="SUPFAM" id="SSF56349">
    <property type="entry name" value="DNA breaking-rejoining enzymes"/>
    <property type="match status" value="1"/>
</dbReference>
<gene>
    <name evidence="3" type="ORF">NST17_13610</name>
</gene>
<evidence type="ECO:0000256" key="1">
    <source>
        <dbReference type="ARBA" id="ARBA00023172"/>
    </source>
</evidence>
<protein>
    <submittedName>
        <fullName evidence="3">Tyrosine-type recombinase/integrase</fullName>
    </submittedName>
</protein>
<feature type="domain" description="Tyr recombinase" evidence="2">
    <location>
        <begin position="5"/>
        <end position="101"/>
    </location>
</feature>
<evidence type="ECO:0000313" key="4">
    <source>
        <dbReference type="Proteomes" id="UP001459714"/>
    </source>
</evidence>
<evidence type="ECO:0000313" key="3">
    <source>
        <dbReference type="EMBL" id="MEL3958224.1"/>
    </source>
</evidence>
<dbReference type="EMBL" id="JBBYAK010000001">
    <property type="protein sequence ID" value="MEL3958224.1"/>
    <property type="molecule type" value="Genomic_DNA"/>
</dbReference>
<dbReference type="Pfam" id="PF00589">
    <property type="entry name" value="Phage_integrase"/>
    <property type="match status" value="1"/>
</dbReference>
<sequence length="108" mass="12514">MSGNRIITVDEIVMSRFEELFKTLKPNEENLVFYRPKSKYKVISKQVIDSLLKKVLLNLNIEPVNTNALRYTHASILLSKGLPIQYVTERLGHNNINDTNHLLNLYSK</sequence>
<name>A0ABU9JZD7_9BACI</name>
<dbReference type="Proteomes" id="UP001459714">
    <property type="component" value="Unassembled WGS sequence"/>
</dbReference>
<dbReference type="InterPro" id="IPR011010">
    <property type="entry name" value="DNA_brk_join_enz"/>
</dbReference>
<organism evidence="3 4">
    <name type="scientific">Caldifermentibacillus hisashii</name>
    <dbReference type="NCBI Taxonomy" id="996558"/>
    <lineage>
        <taxon>Bacteria</taxon>
        <taxon>Bacillati</taxon>
        <taxon>Bacillota</taxon>
        <taxon>Bacilli</taxon>
        <taxon>Bacillales</taxon>
        <taxon>Bacillaceae</taxon>
        <taxon>Caldifermentibacillus</taxon>
    </lineage>
</organism>
<keyword evidence="4" id="KW-1185">Reference proteome</keyword>
<reference evidence="3 4" key="1">
    <citation type="submission" date="2024-03" db="EMBL/GenBank/DDBJ databases">
        <title>Bacilli Hybrid Assemblies.</title>
        <authorList>
            <person name="Kovac J."/>
        </authorList>
    </citation>
    <scope>NUCLEOTIDE SEQUENCE [LARGE SCALE GENOMIC DNA]</scope>
    <source>
        <strain evidence="3 4">FSL M8-0022</strain>
    </source>
</reference>